<evidence type="ECO:0000313" key="2">
    <source>
        <dbReference type="Proteomes" id="UP001604335"/>
    </source>
</evidence>
<evidence type="ECO:0000313" key="1">
    <source>
        <dbReference type="EMBL" id="MFG3816317.1"/>
    </source>
</evidence>
<keyword evidence="1" id="KW-0378">Hydrolase</keyword>
<keyword evidence="2" id="KW-1185">Reference proteome</keyword>
<name>A0ABW7C6J7_9CYAN</name>
<sequence>MTPNPTLAEKLTLRSLREQFGLTYTEEAAFFPEWRGAINTLQPADRDLCQRLRQRYRYYLENDLLIEEGIKVMLVAPLLEAAGLFDAPFQSRFEEPVALELVNADEGAIVYRGRMDTLVVPDRLWILVIESKRMSFSLENGLAQILGYMLANPTPDRPVFGLLTNGGHHRFLKLQRCQDQWIYAESDEFWVTRSGDLDRVLAILKTLTTNLESVCQP</sequence>
<gene>
    <name evidence="1" type="ORF">VPK24_01605</name>
</gene>
<dbReference type="GO" id="GO:0004519">
    <property type="term" value="F:endonuclease activity"/>
    <property type="evidence" value="ECO:0007669"/>
    <property type="project" value="UniProtKB-KW"/>
</dbReference>
<dbReference type="EMBL" id="JAZAQF010000006">
    <property type="protein sequence ID" value="MFG3816317.1"/>
    <property type="molecule type" value="Genomic_DNA"/>
</dbReference>
<reference evidence="2" key="1">
    <citation type="journal article" date="2024" name="Algal Res.">
        <title>Biochemical, toxicological and genomic investigation of a high-biomass producing Limnothrix strain isolated from Italian shallow drinking water reservoir.</title>
        <authorList>
            <person name="Simonazzi M."/>
            <person name="Shishido T.K."/>
            <person name="Delbaje E."/>
            <person name="Wahlsten M."/>
            <person name="Fewer D.P."/>
            <person name="Sivonen K."/>
            <person name="Pezzolesi L."/>
            <person name="Pistocchi R."/>
        </authorList>
    </citation>
    <scope>NUCLEOTIDE SEQUENCE [LARGE SCALE GENOMIC DNA]</scope>
    <source>
        <strain evidence="2">LRLZ20PSL1</strain>
    </source>
</reference>
<dbReference type="Proteomes" id="UP001604335">
    <property type="component" value="Unassembled WGS sequence"/>
</dbReference>
<protein>
    <submittedName>
        <fullName evidence="1">Restriction endonuclease subunit R</fullName>
    </submittedName>
</protein>
<dbReference type="RefSeq" id="WP_393010100.1">
    <property type="nucleotide sequence ID" value="NZ_JAZAQF010000006.1"/>
</dbReference>
<comment type="caution">
    <text evidence="1">The sequence shown here is derived from an EMBL/GenBank/DDBJ whole genome shotgun (WGS) entry which is preliminary data.</text>
</comment>
<keyword evidence="1" id="KW-0255">Endonuclease</keyword>
<keyword evidence="1" id="KW-0540">Nuclease</keyword>
<accession>A0ABW7C6J7</accession>
<organism evidence="1 2">
    <name type="scientific">Limnothrix redekei LRLZ20PSL1</name>
    <dbReference type="NCBI Taxonomy" id="3112953"/>
    <lineage>
        <taxon>Bacteria</taxon>
        <taxon>Bacillati</taxon>
        <taxon>Cyanobacteriota</taxon>
        <taxon>Cyanophyceae</taxon>
        <taxon>Pseudanabaenales</taxon>
        <taxon>Pseudanabaenaceae</taxon>
        <taxon>Limnothrix</taxon>
    </lineage>
</organism>
<proteinExistence type="predicted"/>